<organism evidence="7 8">
    <name type="scientific">Alkalicella caledoniensis</name>
    <dbReference type="NCBI Taxonomy" id="2731377"/>
    <lineage>
        <taxon>Bacteria</taxon>
        <taxon>Bacillati</taxon>
        <taxon>Bacillota</taxon>
        <taxon>Clostridia</taxon>
        <taxon>Eubacteriales</taxon>
        <taxon>Proteinivoracaceae</taxon>
        <taxon>Alkalicella</taxon>
    </lineage>
</organism>
<dbReference type="EMBL" id="CP058559">
    <property type="protein sequence ID" value="QNO16275.1"/>
    <property type="molecule type" value="Genomic_DNA"/>
</dbReference>
<evidence type="ECO:0000256" key="4">
    <source>
        <dbReference type="ARBA" id="ARBA00022989"/>
    </source>
</evidence>
<keyword evidence="2" id="KW-1003">Cell membrane</keyword>
<evidence type="ECO:0000256" key="1">
    <source>
        <dbReference type="ARBA" id="ARBA00004651"/>
    </source>
</evidence>
<keyword evidence="6" id="KW-0046">Antibiotic resistance</keyword>
<feature type="transmembrane region" description="Helical" evidence="6">
    <location>
        <begin position="7"/>
        <end position="24"/>
    </location>
</feature>
<evidence type="ECO:0000256" key="5">
    <source>
        <dbReference type="ARBA" id="ARBA00023136"/>
    </source>
</evidence>
<feature type="transmembrane region" description="Helical" evidence="6">
    <location>
        <begin position="152"/>
        <end position="169"/>
    </location>
</feature>
<keyword evidence="5 6" id="KW-0472">Membrane</keyword>
<dbReference type="EC" id="2.3.2.3" evidence="6"/>
<feature type="transmembrane region" description="Helical" evidence="6">
    <location>
        <begin position="197"/>
        <end position="217"/>
    </location>
</feature>
<keyword evidence="4 6" id="KW-1133">Transmembrane helix</keyword>
<dbReference type="NCBIfam" id="TIGR00374">
    <property type="entry name" value="flippase-like domain"/>
    <property type="match status" value="2"/>
</dbReference>
<accession>A0A7G9WC63</accession>
<keyword evidence="6" id="KW-0443">Lipid metabolism</keyword>
<evidence type="ECO:0000256" key="2">
    <source>
        <dbReference type="ARBA" id="ARBA00022475"/>
    </source>
</evidence>
<protein>
    <recommendedName>
        <fullName evidence="6">Phosphatidylglycerol lysyltransferase</fullName>
        <ecNumber evidence="6">2.3.2.3</ecNumber>
    </recommendedName>
    <alternativeName>
        <fullName evidence="6">Lysylphosphatidylglycerol synthase</fullName>
    </alternativeName>
</protein>
<dbReference type="AlphaFoldDB" id="A0A7G9WC63"/>
<dbReference type="KEGG" id="acae:HYG86_16605"/>
<dbReference type="InterPro" id="IPR022791">
    <property type="entry name" value="L-PG_synthase/AglD"/>
</dbReference>
<evidence type="ECO:0000313" key="7">
    <source>
        <dbReference type="EMBL" id="QNO16275.1"/>
    </source>
</evidence>
<keyword evidence="3 6" id="KW-0812">Transmembrane</keyword>
<evidence type="ECO:0000256" key="6">
    <source>
        <dbReference type="RuleBase" id="RU363042"/>
    </source>
</evidence>
<dbReference type="GO" id="GO:0046677">
    <property type="term" value="P:response to antibiotic"/>
    <property type="evidence" value="ECO:0007669"/>
    <property type="project" value="UniProtKB-KW"/>
</dbReference>
<comment type="subcellular location">
    <subcellularLocation>
        <location evidence="1 6">Cell membrane</location>
        <topology evidence="1 6">Multi-pass membrane protein</topology>
    </subcellularLocation>
</comment>
<dbReference type="Pfam" id="PF03706">
    <property type="entry name" value="LPG_synthase_TM"/>
    <property type="match status" value="1"/>
</dbReference>
<dbReference type="RefSeq" id="WP_213166667.1">
    <property type="nucleotide sequence ID" value="NZ_CP058559.1"/>
</dbReference>
<comment type="similarity">
    <text evidence="6">Belongs to the LPG synthase family.</text>
</comment>
<dbReference type="GO" id="GO:0050071">
    <property type="term" value="F:phosphatidylglycerol lysyltransferase activity"/>
    <property type="evidence" value="ECO:0007669"/>
    <property type="project" value="UniProtKB-EC"/>
</dbReference>
<name>A0A7G9WC63_ALKCA</name>
<proteinExistence type="inferred from homology"/>
<gene>
    <name evidence="6" type="primary">mprF</name>
    <name evidence="7" type="ORF">HYG86_16605</name>
</gene>
<feature type="transmembrane region" description="Helical" evidence="6">
    <location>
        <begin position="36"/>
        <end position="56"/>
    </location>
</feature>
<feature type="transmembrane region" description="Helical" evidence="6">
    <location>
        <begin position="272"/>
        <end position="298"/>
    </location>
</feature>
<feature type="transmembrane region" description="Helical" evidence="6">
    <location>
        <begin position="115"/>
        <end position="140"/>
    </location>
</feature>
<dbReference type="GO" id="GO:0006629">
    <property type="term" value="P:lipid metabolic process"/>
    <property type="evidence" value="ECO:0007669"/>
    <property type="project" value="UniProtKB-KW"/>
</dbReference>
<evidence type="ECO:0000313" key="8">
    <source>
        <dbReference type="Proteomes" id="UP000516160"/>
    </source>
</evidence>
<feature type="transmembrane region" description="Helical" evidence="6">
    <location>
        <begin position="229"/>
        <end position="252"/>
    </location>
</feature>
<dbReference type="GO" id="GO:0005886">
    <property type="term" value="C:plasma membrane"/>
    <property type="evidence" value="ECO:0007669"/>
    <property type="project" value="UniProtKB-SubCell"/>
</dbReference>
<keyword evidence="8" id="KW-1185">Reference proteome</keyword>
<keyword evidence="6" id="KW-0808">Transferase</keyword>
<comment type="catalytic activity">
    <reaction evidence="6">
        <text>L-lysyl-tRNA(Lys) + a 1,2-diacyl-sn-glycero-3-phospho-(1'-sn-glycerol) = a 1,2-diacyl-sn-glycero-3-phospho-1'-(3'-O-L-lysyl)-sn-glycerol + tRNA(Lys)</text>
        <dbReference type="Rhea" id="RHEA:10668"/>
        <dbReference type="Rhea" id="RHEA-COMP:9696"/>
        <dbReference type="Rhea" id="RHEA-COMP:9697"/>
        <dbReference type="ChEBI" id="CHEBI:64716"/>
        <dbReference type="ChEBI" id="CHEBI:75792"/>
        <dbReference type="ChEBI" id="CHEBI:78442"/>
        <dbReference type="ChEBI" id="CHEBI:78529"/>
        <dbReference type="EC" id="2.3.2.3"/>
    </reaction>
</comment>
<dbReference type="PANTHER" id="PTHR39087">
    <property type="entry name" value="UPF0104 MEMBRANE PROTEIN MJ1595"/>
    <property type="match status" value="1"/>
</dbReference>
<comment type="function">
    <text evidence="6">Catalyzes the transfer of a lysyl group from L-lysyl-tRNA(Lys) to membrane-bound phosphatidylglycerol (PG), which produces lysylphosphatidylglycerol (LPG), a major component of the bacterial membrane with a positive net charge. LPG synthesis contributes to bacterial virulence as it is involved in the resistance mechanism against cationic antimicrobial peptides (CAMP) produces by the host's immune system (defensins, cathelicidins) and by the competing microorganisms.</text>
</comment>
<dbReference type="Proteomes" id="UP000516160">
    <property type="component" value="Chromosome"/>
</dbReference>
<reference evidence="7 8" key="1">
    <citation type="submission" date="2020-07" db="EMBL/GenBank/DDBJ databases">
        <title>Alkalicella. sp. LB2 genome.</title>
        <authorList>
            <person name="Postec A."/>
            <person name="Quemeneur M."/>
        </authorList>
    </citation>
    <scope>NUCLEOTIDE SEQUENCE [LARGE SCALE GENOMIC DNA]</scope>
    <source>
        <strain evidence="7 8">LB2</strain>
    </source>
</reference>
<evidence type="ECO:0000256" key="3">
    <source>
        <dbReference type="ARBA" id="ARBA00022692"/>
    </source>
</evidence>
<dbReference type="PANTHER" id="PTHR39087:SF2">
    <property type="entry name" value="UPF0104 MEMBRANE PROTEIN MJ1595"/>
    <property type="match status" value="1"/>
</dbReference>
<sequence>MKKFFKWSFYFLVIVLFLYTVRKIDFNILNHLKSLSLWKVAFLILLQCLSIVIIALQWQSIIQKFHTKVNLLKIVELNIIGTFTESITPAVKSGGEGVKLLLLKQYFSMEYNEGLSVIIAQKVVSAGVFFLYFLISIICLDFKFTLSYQSCFLFLGILLILGITLYYLFPKKYKAKTTQFLKKVKENLDLIRQDNKLFYQLLVNNLIVWLGYPLKLYIVSSAFDVQLSFFQLSGIIFITYGVSMLPTTPGSIGTYEGTMAMLLTLNKVPLDIALGVSMITRFFTFWLVVLGSGIYLLIKQFLNKEPKEITP</sequence>